<evidence type="ECO:0000313" key="3">
    <source>
        <dbReference type="Proteomes" id="UP001341840"/>
    </source>
</evidence>
<comment type="caution">
    <text evidence="2">The sequence shown here is derived from an EMBL/GenBank/DDBJ whole genome shotgun (WGS) entry which is preliminary data.</text>
</comment>
<proteinExistence type="predicted"/>
<organism evidence="2 3">
    <name type="scientific">Stylosanthes scabra</name>
    <dbReference type="NCBI Taxonomy" id="79078"/>
    <lineage>
        <taxon>Eukaryota</taxon>
        <taxon>Viridiplantae</taxon>
        <taxon>Streptophyta</taxon>
        <taxon>Embryophyta</taxon>
        <taxon>Tracheophyta</taxon>
        <taxon>Spermatophyta</taxon>
        <taxon>Magnoliopsida</taxon>
        <taxon>eudicotyledons</taxon>
        <taxon>Gunneridae</taxon>
        <taxon>Pentapetalae</taxon>
        <taxon>rosids</taxon>
        <taxon>fabids</taxon>
        <taxon>Fabales</taxon>
        <taxon>Fabaceae</taxon>
        <taxon>Papilionoideae</taxon>
        <taxon>50 kb inversion clade</taxon>
        <taxon>dalbergioids sensu lato</taxon>
        <taxon>Dalbergieae</taxon>
        <taxon>Pterocarpus clade</taxon>
        <taxon>Stylosanthes</taxon>
    </lineage>
</organism>
<name>A0ABU6QNK9_9FABA</name>
<evidence type="ECO:0000313" key="2">
    <source>
        <dbReference type="EMBL" id="MED6113294.1"/>
    </source>
</evidence>
<protein>
    <submittedName>
        <fullName evidence="2">Uncharacterized protein</fullName>
    </submittedName>
</protein>
<evidence type="ECO:0000256" key="1">
    <source>
        <dbReference type="SAM" id="MobiDB-lite"/>
    </source>
</evidence>
<reference evidence="2 3" key="1">
    <citation type="journal article" date="2023" name="Plants (Basel)">
        <title>Bridging the Gap: Combining Genomics and Transcriptomics Approaches to Understand Stylosanthes scabra, an Orphan Legume from the Brazilian Caatinga.</title>
        <authorList>
            <person name="Ferreira-Neto J.R.C."/>
            <person name="da Silva M.D."/>
            <person name="Binneck E."/>
            <person name="de Melo N.F."/>
            <person name="da Silva R.H."/>
            <person name="de Melo A.L.T.M."/>
            <person name="Pandolfi V."/>
            <person name="Bustamante F.O."/>
            <person name="Brasileiro-Vidal A.C."/>
            <person name="Benko-Iseppon A.M."/>
        </authorList>
    </citation>
    <scope>NUCLEOTIDE SEQUENCE [LARGE SCALE GENOMIC DNA]</scope>
    <source>
        <tissue evidence="2">Leaves</tissue>
    </source>
</reference>
<keyword evidence="3" id="KW-1185">Reference proteome</keyword>
<feature type="region of interest" description="Disordered" evidence="1">
    <location>
        <begin position="148"/>
        <end position="177"/>
    </location>
</feature>
<accession>A0ABU6QNK9</accession>
<sequence>MSSIASKLIGNPAIVKTKGAPRKVRKGQKRRRCAHCKSRKHFIKRCPLLPNKPLGHSHLTAALLLPAHHYGTIAARPCIAPPRPSVKSVVPLPLTTPSLCDSASASHGPVPASCRRCHHLEVVKVLRSSLCSLCFLVFFLRIDEDSQDASMSSDSAAPSSSIEMSDSDSIVFEDPMS</sequence>
<dbReference type="Proteomes" id="UP001341840">
    <property type="component" value="Unassembled WGS sequence"/>
</dbReference>
<feature type="compositionally biased region" description="Low complexity" evidence="1">
    <location>
        <begin position="148"/>
        <end position="170"/>
    </location>
</feature>
<dbReference type="EMBL" id="JASCZI010000763">
    <property type="protein sequence ID" value="MED6113294.1"/>
    <property type="molecule type" value="Genomic_DNA"/>
</dbReference>
<gene>
    <name evidence="2" type="ORF">PIB30_069452</name>
</gene>